<accession>A0A426XY21</accession>
<evidence type="ECO:0000313" key="1">
    <source>
        <dbReference type="EMBL" id="RRT44201.1"/>
    </source>
</evidence>
<protein>
    <submittedName>
        <fullName evidence="1">Uncharacterized protein</fullName>
    </submittedName>
</protein>
<dbReference type="Proteomes" id="UP000287651">
    <property type="component" value="Unassembled WGS sequence"/>
</dbReference>
<sequence>MSSLLLRGTEGYPQVCSMGGRFCSLRFPTTRVSTTMYWFTLYSISSTVVRGCSTTENSKLLVQIIIKHDHQVYDLTSAIWQPLAFPTMSVTVFLKQSPGMFLAIFPIPSTKS</sequence>
<reference evidence="1 2" key="1">
    <citation type="journal article" date="2014" name="Agronomy (Basel)">
        <title>A Draft Genome Sequence for Ensete ventricosum, the Drought-Tolerant Tree Against Hunger.</title>
        <authorList>
            <person name="Harrison J."/>
            <person name="Moore K.A."/>
            <person name="Paszkiewicz K."/>
            <person name="Jones T."/>
            <person name="Grant M."/>
            <person name="Ambacheew D."/>
            <person name="Muzemil S."/>
            <person name="Studholme D.J."/>
        </authorList>
    </citation>
    <scope>NUCLEOTIDE SEQUENCE [LARGE SCALE GENOMIC DNA]</scope>
</reference>
<organism evidence="1 2">
    <name type="scientific">Ensete ventricosum</name>
    <name type="common">Abyssinian banana</name>
    <name type="synonym">Musa ensete</name>
    <dbReference type="NCBI Taxonomy" id="4639"/>
    <lineage>
        <taxon>Eukaryota</taxon>
        <taxon>Viridiplantae</taxon>
        <taxon>Streptophyta</taxon>
        <taxon>Embryophyta</taxon>
        <taxon>Tracheophyta</taxon>
        <taxon>Spermatophyta</taxon>
        <taxon>Magnoliopsida</taxon>
        <taxon>Liliopsida</taxon>
        <taxon>Zingiberales</taxon>
        <taxon>Musaceae</taxon>
        <taxon>Ensete</taxon>
    </lineage>
</organism>
<comment type="caution">
    <text evidence="1">The sequence shown here is derived from an EMBL/GenBank/DDBJ whole genome shotgun (WGS) entry which is preliminary data.</text>
</comment>
<dbReference type="EMBL" id="AMZH03016624">
    <property type="protein sequence ID" value="RRT44201.1"/>
    <property type="molecule type" value="Genomic_DNA"/>
</dbReference>
<evidence type="ECO:0000313" key="2">
    <source>
        <dbReference type="Proteomes" id="UP000287651"/>
    </source>
</evidence>
<name>A0A426XY21_ENSVE</name>
<dbReference type="AlphaFoldDB" id="A0A426XY21"/>
<gene>
    <name evidence="1" type="ORF">B296_00029959</name>
</gene>
<proteinExistence type="predicted"/>